<evidence type="ECO:0000313" key="4">
    <source>
        <dbReference type="Proteomes" id="UP000799324"/>
    </source>
</evidence>
<accession>A0A6A6T3H6</accession>
<dbReference type="SUPFAM" id="SSF52540">
    <property type="entry name" value="P-loop containing nucleoside triphosphate hydrolases"/>
    <property type="match status" value="1"/>
</dbReference>
<dbReference type="InterPro" id="IPR003593">
    <property type="entry name" value="AAA+_ATPase"/>
</dbReference>
<dbReference type="Pfam" id="PF00004">
    <property type="entry name" value="AAA"/>
    <property type="match status" value="1"/>
</dbReference>
<dbReference type="CDD" id="cd19481">
    <property type="entry name" value="RecA-like_protease"/>
    <property type="match status" value="1"/>
</dbReference>
<proteinExistence type="predicted"/>
<dbReference type="EMBL" id="MU004387">
    <property type="protein sequence ID" value="KAF2653094.1"/>
    <property type="molecule type" value="Genomic_DNA"/>
</dbReference>
<dbReference type="GO" id="GO:0016887">
    <property type="term" value="F:ATP hydrolysis activity"/>
    <property type="evidence" value="ECO:0007669"/>
    <property type="project" value="InterPro"/>
</dbReference>
<dbReference type="Gene3D" id="3.40.50.300">
    <property type="entry name" value="P-loop containing nucleotide triphosphate hydrolases"/>
    <property type="match status" value="1"/>
</dbReference>
<dbReference type="GO" id="GO:0005524">
    <property type="term" value="F:ATP binding"/>
    <property type="evidence" value="ECO:0007669"/>
    <property type="project" value="InterPro"/>
</dbReference>
<organism evidence="3 4">
    <name type="scientific">Lophiostoma macrostomum CBS 122681</name>
    <dbReference type="NCBI Taxonomy" id="1314788"/>
    <lineage>
        <taxon>Eukaryota</taxon>
        <taxon>Fungi</taxon>
        <taxon>Dikarya</taxon>
        <taxon>Ascomycota</taxon>
        <taxon>Pezizomycotina</taxon>
        <taxon>Dothideomycetes</taxon>
        <taxon>Pleosporomycetidae</taxon>
        <taxon>Pleosporales</taxon>
        <taxon>Lophiostomataceae</taxon>
        <taxon>Lophiostoma</taxon>
    </lineage>
</organism>
<keyword evidence="3" id="KW-0378">Hydrolase</keyword>
<dbReference type="SMART" id="SM00382">
    <property type="entry name" value="AAA"/>
    <property type="match status" value="1"/>
</dbReference>
<reference evidence="3" key="1">
    <citation type="journal article" date="2020" name="Stud. Mycol.">
        <title>101 Dothideomycetes genomes: a test case for predicting lifestyles and emergence of pathogens.</title>
        <authorList>
            <person name="Haridas S."/>
            <person name="Albert R."/>
            <person name="Binder M."/>
            <person name="Bloem J."/>
            <person name="Labutti K."/>
            <person name="Salamov A."/>
            <person name="Andreopoulos B."/>
            <person name="Baker S."/>
            <person name="Barry K."/>
            <person name="Bills G."/>
            <person name="Bluhm B."/>
            <person name="Cannon C."/>
            <person name="Castanera R."/>
            <person name="Culley D."/>
            <person name="Daum C."/>
            <person name="Ezra D."/>
            <person name="Gonzalez J."/>
            <person name="Henrissat B."/>
            <person name="Kuo A."/>
            <person name="Liang C."/>
            <person name="Lipzen A."/>
            <person name="Lutzoni F."/>
            <person name="Magnuson J."/>
            <person name="Mondo S."/>
            <person name="Nolan M."/>
            <person name="Ohm R."/>
            <person name="Pangilinan J."/>
            <person name="Park H.-J."/>
            <person name="Ramirez L."/>
            <person name="Alfaro M."/>
            <person name="Sun H."/>
            <person name="Tritt A."/>
            <person name="Yoshinaga Y."/>
            <person name="Zwiers L.-H."/>
            <person name="Turgeon B."/>
            <person name="Goodwin S."/>
            <person name="Spatafora J."/>
            <person name="Crous P."/>
            <person name="Grigoriev I."/>
        </authorList>
    </citation>
    <scope>NUCLEOTIDE SEQUENCE</scope>
    <source>
        <strain evidence="3">CBS 122681</strain>
    </source>
</reference>
<sequence>MSTLQLPEMSQFIGVSSSLHDDIWGEDPDITQENEDGGEGANNANTGEEELAHAVEKGGRCETKRVYRVPGKNFGEYTWVDEKPADDDEDSRRKTKKKRDAYAIVKFCKEVEEEWVTAHITINNKKILPALGKVLEGYPDLTQHSLDTFSPPFLPFYHRWQELLGAINSETEQETREYLELLRDLLQPELEDCFDSGTLLTKEGHISFEDLSLAFDPGEFVFISAQGSEEAAGVFRSGKYGMSRDGIKFFTVTFDVVDWDVRRGRVFEKLRGQLFMAYTNEHEECVNERTIIDARAYHKFGPKPANYPYKRSFPEYASLSEIGRLSWAQSMSRYSSSWGEHSDKPMEVDLTPLTDEQCMLTVPTIKCFNIETKKWDKLDVTKFHEIRWSERAFDNLVLDPSEKDLLLALIERDELSSSKGFDDFISGKGKGMIMLLCGPPGVGKTLSAETVAEHLHRPLYKLGAGDLGITASDVEERLQDALELCSHWSAMLLIDEADVFMEARTTDNLERNELVSIFLRLLEYYSGIMILTTNRMRSLDSAFESCIDITLTYNSLSEVDRKQVWRNFIAGFDPKDVDVNEDAISRLAKWEFNGRQIKTAIKTAKILAAKKKAPLGEDHLKVVLNLRAKALRAMEVEDSEVAKTNGVH</sequence>
<protein>
    <submittedName>
        <fullName evidence="3">P-loop containing nucleoside triphosphate hydrolase protein</fullName>
    </submittedName>
</protein>
<feature type="region of interest" description="Disordered" evidence="1">
    <location>
        <begin position="17"/>
        <end position="45"/>
    </location>
</feature>
<feature type="domain" description="AAA+ ATPase" evidence="2">
    <location>
        <begin position="430"/>
        <end position="557"/>
    </location>
</feature>
<dbReference type="Proteomes" id="UP000799324">
    <property type="component" value="Unassembled WGS sequence"/>
</dbReference>
<dbReference type="OrthoDB" id="10042665at2759"/>
<keyword evidence="4" id="KW-1185">Reference proteome</keyword>
<dbReference type="InterPro" id="IPR027417">
    <property type="entry name" value="P-loop_NTPase"/>
</dbReference>
<evidence type="ECO:0000256" key="1">
    <source>
        <dbReference type="SAM" id="MobiDB-lite"/>
    </source>
</evidence>
<dbReference type="Pfam" id="PF22942">
    <property type="entry name" value="DUF7025"/>
    <property type="match status" value="1"/>
</dbReference>
<dbReference type="PANTHER" id="PTHR46411:SF3">
    <property type="entry name" value="AAA+ ATPASE DOMAIN-CONTAINING PROTEIN"/>
    <property type="match status" value="1"/>
</dbReference>
<dbReference type="InterPro" id="IPR054289">
    <property type="entry name" value="DUF7025"/>
</dbReference>
<evidence type="ECO:0000313" key="3">
    <source>
        <dbReference type="EMBL" id="KAF2653094.1"/>
    </source>
</evidence>
<feature type="compositionally biased region" description="Acidic residues" evidence="1">
    <location>
        <begin position="24"/>
        <end position="38"/>
    </location>
</feature>
<evidence type="ECO:0000259" key="2">
    <source>
        <dbReference type="SMART" id="SM00382"/>
    </source>
</evidence>
<name>A0A6A6T3H6_9PLEO</name>
<gene>
    <name evidence="3" type="ORF">K491DRAFT_680789</name>
</gene>
<dbReference type="PANTHER" id="PTHR46411">
    <property type="entry name" value="FAMILY ATPASE, PUTATIVE-RELATED"/>
    <property type="match status" value="1"/>
</dbReference>
<dbReference type="AlphaFoldDB" id="A0A6A6T3H6"/>
<dbReference type="InterPro" id="IPR003959">
    <property type="entry name" value="ATPase_AAA_core"/>
</dbReference>